<evidence type="ECO:0000256" key="7">
    <source>
        <dbReference type="ARBA" id="ARBA00047899"/>
    </source>
</evidence>
<evidence type="ECO:0000256" key="1">
    <source>
        <dbReference type="ARBA" id="ARBA00012513"/>
    </source>
</evidence>
<comment type="catalytic activity">
    <reaction evidence="8">
        <text>L-seryl-[protein] + ATP = O-phospho-L-seryl-[protein] + ADP + H(+)</text>
        <dbReference type="Rhea" id="RHEA:17989"/>
        <dbReference type="Rhea" id="RHEA-COMP:9863"/>
        <dbReference type="Rhea" id="RHEA-COMP:11604"/>
        <dbReference type="ChEBI" id="CHEBI:15378"/>
        <dbReference type="ChEBI" id="CHEBI:29999"/>
        <dbReference type="ChEBI" id="CHEBI:30616"/>
        <dbReference type="ChEBI" id="CHEBI:83421"/>
        <dbReference type="ChEBI" id="CHEBI:456216"/>
        <dbReference type="EC" id="2.7.11.1"/>
    </reaction>
</comment>
<dbReference type="EMBL" id="MU004327">
    <property type="protein sequence ID" value="KAF2657262.1"/>
    <property type="molecule type" value="Genomic_DNA"/>
</dbReference>
<name>A0A6A6TCB4_9PLEO</name>
<evidence type="ECO:0000256" key="8">
    <source>
        <dbReference type="ARBA" id="ARBA00048679"/>
    </source>
</evidence>
<dbReference type="InterPro" id="IPR008271">
    <property type="entry name" value="Ser/Thr_kinase_AS"/>
</dbReference>
<dbReference type="InterPro" id="IPR050660">
    <property type="entry name" value="NEK_Ser/Thr_kinase"/>
</dbReference>
<keyword evidence="12" id="KW-1185">Reference proteome</keyword>
<evidence type="ECO:0000256" key="4">
    <source>
        <dbReference type="ARBA" id="ARBA00022741"/>
    </source>
</evidence>
<evidence type="ECO:0000256" key="9">
    <source>
        <dbReference type="SAM" id="MobiDB-lite"/>
    </source>
</evidence>
<evidence type="ECO:0000313" key="12">
    <source>
        <dbReference type="Proteomes" id="UP000799324"/>
    </source>
</evidence>
<organism evidence="11 12">
    <name type="scientific">Lophiostoma macrostomum CBS 122681</name>
    <dbReference type="NCBI Taxonomy" id="1314788"/>
    <lineage>
        <taxon>Eukaryota</taxon>
        <taxon>Fungi</taxon>
        <taxon>Dikarya</taxon>
        <taxon>Ascomycota</taxon>
        <taxon>Pezizomycotina</taxon>
        <taxon>Dothideomycetes</taxon>
        <taxon>Pleosporomycetidae</taxon>
        <taxon>Pleosporales</taxon>
        <taxon>Lophiostomataceae</taxon>
        <taxon>Lophiostoma</taxon>
    </lineage>
</organism>
<feature type="compositionally biased region" description="Basic and acidic residues" evidence="9">
    <location>
        <begin position="859"/>
        <end position="877"/>
    </location>
</feature>
<evidence type="ECO:0000256" key="2">
    <source>
        <dbReference type="ARBA" id="ARBA00022527"/>
    </source>
</evidence>
<evidence type="ECO:0000313" key="11">
    <source>
        <dbReference type="EMBL" id="KAF2657262.1"/>
    </source>
</evidence>
<proteinExistence type="predicted"/>
<comment type="catalytic activity">
    <reaction evidence="7">
        <text>L-threonyl-[protein] + ATP = O-phospho-L-threonyl-[protein] + ADP + H(+)</text>
        <dbReference type="Rhea" id="RHEA:46608"/>
        <dbReference type="Rhea" id="RHEA-COMP:11060"/>
        <dbReference type="Rhea" id="RHEA-COMP:11605"/>
        <dbReference type="ChEBI" id="CHEBI:15378"/>
        <dbReference type="ChEBI" id="CHEBI:30013"/>
        <dbReference type="ChEBI" id="CHEBI:30616"/>
        <dbReference type="ChEBI" id="CHEBI:61977"/>
        <dbReference type="ChEBI" id="CHEBI:456216"/>
        <dbReference type="EC" id="2.7.11.1"/>
    </reaction>
</comment>
<evidence type="ECO:0000259" key="10">
    <source>
        <dbReference type="PROSITE" id="PS50011"/>
    </source>
</evidence>
<keyword evidence="5 11" id="KW-0418">Kinase</keyword>
<evidence type="ECO:0000256" key="5">
    <source>
        <dbReference type="ARBA" id="ARBA00022777"/>
    </source>
</evidence>
<keyword evidence="4" id="KW-0547">Nucleotide-binding</keyword>
<accession>A0A6A6TCB4</accession>
<feature type="compositionally biased region" description="Basic and acidic residues" evidence="9">
    <location>
        <begin position="838"/>
        <end position="852"/>
    </location>
</feature>
<evidence type="ECO:0000256" key="6">
    <source>
        <dbReference type="ARBA" id="ARBA00022840"/>
    </source>
</evidence>
<feature type="region of interest" description="Disordered" evidence="9">
    <location>
        <begin position="655"/>
        <end position="905"/>
    </location>
</feature>
<dbReference type="Proteomes" id="UP000799324">
    <property type="component" value="Unassembled WGS sequence"/>
</dbReference>
<dbReference type="PROSITE" id="PS00108">
    <property type="entry name" value="PROTEIN_KINASE_ST"/>
    <property type="match status" value="1"/>
</dbReference>
<gene>
    <name evidence="11" type="ORF">K491DRAFT_714657</name>
</gene>
<feature type="compositionally biased region" description="Polar residues" evidence="9">
    <location>
        <begin position="781"/>
        <end position="790"/>
    </location>
</feature>
<feature type="domain" description="Protein kinase" evidence="10">
    <location>
        <begin position="312"/>
        <end position="633"/>
    </location>
</feature>
<dbReference type="GO" id="GO:0005524">
    <property type="term" value="F:ATP binding"/>
    <property type="evidence" value="ECO:0007669"/>
    <property type="project" value="UniProtKB-KW"/>
</dbReference>
<dbReference type="AlphaFoldDB" id="A0A6A6TCB4"/>
<dbReference type="Pfam" id="PF00069">
    <property type="entry name" value="Pkinase"/>
    <property type="match status" value="1"/>
</dbReference>
<dbReference type="SMART" id="SM00220">
    <property type="entry name" value="S_TKc"/>
    <property type="match status" value="1"/>
</dbReference>
<keyword evidence="6" id="KW-0067">ATP-binding</keyword>
<dbReference type="InterPro" id="IPR011009">
    <property type="entry name" value="Kinase-like_dom_sf"/>
</dbReference>
<feature type="compositionally biased region" description="Basic and acidic residues" evidence="9">
    <location>
        <begin position="821"/>
        <end position="831"/>
    </location>
</feature>
<evidence type="ECO:0000256" key="3">
    <source>
        <dbReference type="ARBA" id="ARBA00022679"/>
    </source>
</evidence>
<dbReference type="EC" id="2.7.11.1" evidence="1"/>
<dbReference type="PANTHER" id="PTHR43671">
    <property type="entry name" value="SERINE/THREONINE-PROTEIN KINASE NEK"/>
    <property type="match status" value="1"/>
</dbReference>
<dbReference type="PANTHER" id="PTHR43671:SF98">
    <property type="entry name" value="SERINE_THREONINE-PROTEIN KINASE NEK11"/>
    <property type="match status" value="1"/>
</dbReference>
<feature type="compositionally biased region" description="Pro residues" evidence="9">
    <location>
        <begin position="757"/>
        <end position="778"/>
    </location>
</feature>
<keyword evidence="3" id="KW-0808">Transferase</keyword>
<dbReference type="OrthoDB" id="310217at2759"/>
<dbReference type="SUPFAM" id="SSF56112">
    <property type="entry name" value="Protein kinase-like (PK-like)"/>
    <property type="match status" value="1"/>
</dbReference>
<sequence>MASISNAFYQATIQEAQFYYGLPWQERDLFESLLVFLEIGFSSGHQAKADSIRTWQTSPPNTLQGIRANMQTLPELQRRVSFGGLSPDVAAAFGLSPVENAYRATMLDGLNKEKFQYFVMGRKHISQKLRGNVDDRLIIEWTDQTSGLSRRRSEHIIWGCLLYGAANNRSFGDIPENMDKTDSVFELSQSFQNFLKGLPDDEKEHFAMASYGFRFRFPGREPYEDDFLIWWSEMQTKQSNRHMLFEWVEERKWELVTVGRKCSEKAGRAFDEHHYVGKRSNARPTDTDLHRAQQDLMTAGLPGIWKFVKTLYENSQGHPEGNYQRVLHLLLRTDHQGNIERRVVVKVQGHHQVDEAQRLLTKEVRVHRAISGKGCLHILDCYGSSIRQRVKFPKGLSYIYMDYAPFGDLNELIEKYQRLQKQMPEVFIWLVFRGLAEALFLLLTGDVVDRVALSGHPSKRDLRRYRVRNWDSMVHNDIKPMNVVLGNSTTKYPAFKTAKLIDFGNCSQSWTQTRGNMIENGTPGYRPPEQHHVENAHTGKDIDVHSDIHNVGLVILSLMNNCPIRLGSPNKKPAPGSINSAWTSKPTHAAGFKRIYTSRLTELALECVHLAPFARPSLYKLLEETAEGLQDYMNVYGSVADQDISNIAEVHKMGDAIPDDTDSFAIGKPGPKRRRPSWAENHGEVASSQAKRSRTGPAADWMPPSSGASRAARGSDRGFYAGGNSAAWNPPLSPSPRSPHRSPAPATPGSHTLAPPTSAPPTPAPPTPAPPTPAPPTPASGTLQVKTASSRIRKSVRDTKVSKPASPRSRNFVKTEAQSVKAKDEDGEKKSVTGLVGKPREDATSVEKSERKTRSRSSAAKEEKAKSVTKEKSEPRTRSNSSSLRQRGKPLKSETGTSRVKRKIA</sequence>
<protein>
    <recommendedName>
        <fullName evidence="1">non-specific serine/threonine protein kinase</fullName>
        <ecNumber evidence="1">2.7.11.1</ecNumber>
    </recommendedName>
</protein>
<reference evidence="11" key="1">
    <citation type="journal article" date="2020" name="Stud. Mycol.">
        <title>101 Dothideomycetes genomes: a test case for predicting lifestyles and emergence of pathogens.</title>
        <authorList>
            <person name="Haridas S."/>
            <person name="Albert R."/>
            <person name="Binder M."/>
            <person name="Bloem J."/>
            <person name="Labutti K."/>
            <person name="Salamov A."/>
            <person name="Andreopoulos B."/>
            <person name="Baker S."/>
            <person name="Barry K."/>
            <person name="Bills G."/>
            <person name="Bluhm B."/>
            <person name="Cannon C."/>
            <person name="Castanera R."/>
            <person name="Culley D."/>
            <person name="Daum C."/>
            <person name="Ezra D."/>
            <person name="Gonzalez J."/>
            <person name="Henrissat B."/>
            <person name="Kuo A."/>
            <person name="Liang C."/>
            <person name="Lipzen A."/>
            <person name="Lutzoni F."/>
            <person name="Magnuson J."/>
            <person name="Mondo S."/>
            <person name="Nolan M."/>
            <person name="Ohm R."/>
            <person name="Pangilinan J."/>
            <person name="Park H.-J."/>
            <person name="Ramirez L."/>
            <person name="Alfaro M."/>
            <person name="Sun H."/>
            <person name="Tritt A."/>
            <person name="Yoshinaga Y."/>
            <person name="Zwiers L.-H."/>
            <person name="Turgeon B."/>
            <person name="Goodwin S."/>
            <person name="Spatafora J."/>
            <person name="Crous P."/>
            <person name="Grigoriev I."/>
        </authorList>
    </citation>
    <scope>NUCLEOTIDE SEQUENCE</scope>
    <source>
        <strain evidence="11">CBS 122681</strain>
    </source>
</reference>
<dbReference type="PROSITE" id="PS50011">
    <property type="entry name" value="PROTEIN_KINASE_DOM"/>
    <property type="match status" value="1"/>
</dbReference>
<dbReference type="Gene3D" id="3.30.200.20">
    <property type="entry name" value="Phosphorylase Kinase, domain 1"/>
    <property type="match status" value="1"/>
</dbReference>
<dbReference type="GO" id="GO:0004674">
    <property type="term" value="F:protein serine/threonine kinase activity"/>
    <property type="evidence" value="ECO:0007669"/>
    <property type="project" value="UniProtKB-KW"/>
</dbReference>
<dbReference type="Gene3D" id="1.10.510.10">
    <property type="entry name" value="Transferase(Phosphotransferase) domain 1"/>
    <property type="match status" value="2"/>
</dbReference>
<keyword evidence="2" id="KW-0723">Serine/threonine-protein kinase</keyword>
<dbReference type="InterPro" id="IPR000719">
    <property type="entry name" value="Prot_kinase_dom"/>
</dbReference>